<evidence type="ECO:0000256" key="1">
    <source>
        <dbReference type="SAM" id="MobiDB-lite"/>
    </source>
</evidence>
<comment type="caution">
    <text evidence="2">The sequence shown here is derived from an EMBL/GenBank/DDBJ whole genome shotgun (WGS) entry which is preliminary data.</text>
</comment>
<evidence type="ECO:0000313" key="2">
    <source>
        <dbReference type="EMBL" id="CAG4964301.1"/>
    </source>
</evidence>
<sequence>MDDDNYQFLALQYSRPSQRVSRAPRKTRASVGDQLADDRITRETVVPRASSLPRVSEIQSSGEILAEEPGESESSPSRPYSTQLEQPTKEEDNGSSTDDNICISTSHSICGNLSGLTITIKGIDNDDDNLFSATVSKTDCKNCQCHKKNPCLEPQTVQAQMRPLDRWSSQIETDEIKGYLRSLCRNCQCGKTFYPDPQCATPQRQSSNLWSSQNQCNDLRGYLQSTWRNCQCSKSRPCEETVNMSGTVPPTQTQVIQNWPTQVASEDIKPSMLSNCKNCQCVRRKLFLGSNSVNNHISPKLPFEVCQNPECIKDKSCPEASTLVSQIEKSALSETTCPNPECLKDIPRDQAAVPKELAATSTPPMFESSPLQLQKETQEEKDAEESLMTPEKQSRNINKRVSTSTSKKTRYNSAQLETIQAHESEPRRSIEEVKKNRAADRERQRSSHMKSDALPDDSRPSRTRTGHKKVSDVSQSFPEKLSRAIGKGDTDTNERSRYTNPCSYRRVDPEVEQPQGCVPYKPPEEDNRDKCFPNATKTAQKRTYTPQAIIPEKLPRTSERRPTVESKVKRTSEPHPKLESLNDPLQDPRKSVRISEKTSPTAPTYNKLRTKIVEVKQKDSKTKHICECKKGKATKKDKDEKRDSTSCECRDEKGSNSTDCACSSSAHENENAQNGKLSKNTSSDKYQWPKKLIKAVQPRSSKQKLQSSSSLEKQPSPQKLPLDEKPSKLSSIEEKSQSLEDKSQSLEKNQSDRRSSSVKKQSPNQNEEKLSQLKSSQSDSISSKQKLRSSSNESRPSRQARRSSRDERPSNARHKSAPGEYRPTDDTQREVRPSKQPTLDLEEIKLGDSITSEQESVQIPHEASKHDAAVEIRCPICTCATQCHSTSCYQHTAILSKTLKENIYEDIPTPDYTFDDDETLFSDFTSDEKSDTTVQSTRCNHVAVEFCDKLMKTKKTCKTCCGRLSKEPLKRNNQATTTDKTKFKDVSTVTKDWWSPMCEKKYKKPCSNKKKYKKTSDKCISTDGRLVTFRSRTQLIPTCCRDVLSPSRYLLESQRQYNEIFTSKFFGNTVYPALVHHHKQGGFCASKIKRNSQRGHKTKRLEDFSPRQQLPASPKISEEHARSDDTTRPALRYVKGLRRYKHRTDAKSSFTRKPRFHKPGYENGAYKILRKSQRNLSLRYVPAEDKISLSGQCNSASSF</sequence>
<feature type="region of interest" description="Disordered" evidence="1">
    <location>
        <begin position="15"/>
        <end position="98"/>
    </location>
</feature>
<protein>
    <submittedName>
        <fullName evidence="2">(apollo) hypothetical protein</fullName>
    </submittedName>
</protein>
<feature type="compositionally biased region" description="Basic and acidic residues" evidence="1">
    <location>
        <begin position="420"/>
        <end position="460"/>
    </location>
</feature>
<feature type="compositionally biased region" description="Polar residues" evidence="1">
    <location>
        <begin position="655"/>
        <end position="685"/>
    </location>
</feature>
<feature type="compositionally biased region" description="Basic residues" evidence="1">
    <location>
        <begin position="1088"/>
        <end position="1099"/>
    </location>
</feature>
<feature type="compositionally biased region" description="Polar residues" evidence="1">
    <location>
        <begin position="535"/>
        <end position="546"/>
    </location>
</feature>
<feature type="compositionally biased region" description="Basic and acidic residues" evidence="1">
    <location>
        <begin position="822"/>
        <end position="833"/>
    </location>
</feature>
<dbReference type="Proteomes" id="UP000691718">
    <property type="component" value="Unassembled WGS sequence"/>
</dbReference>
<feature type="compositionally biased region" description="Basic and acidic residues" evidence="1">
    <location>
        <begin position="721"/>
        <end position="755"/>
    </location>
</feature>
<proteinExistence type="predicted"/>
<feature type="compositionally biased region" description="Basic and acidic residues" evidence="1">
    <location>
        <begin position="611"/>
        <end position="654"/>
    </location>
</feature>
<organism evidence="2 3">
    <name type="scientific">Parnassius apollo</name>
    <name type="common">Apollo butterfly</name>
    <name type="synonym">Papilio apollo</name>
    <dbReference type="NCBI Taxonomy" id="110799"/>
    <lineage>
        <taxon>Eukaryota</taxon>
        <taxon>Metazoa</taxon>
        <taxon>Ecdysozoa</taxon>
        <taxon>Arthropoda</taxon>
        <taxon>Hexapoda</taxon>
        <taxon>Insecta</taxon>
        <taxon>Pterygota</taxon>
        <taxon>Neoptera</taxon>
        <taxon>Endopterygota</taxon>
        <taxon>Lepidoptera</taxon>
        <taxon>Glossata</taxon>
        <taxon>Ditrysia</taxon>
        <taxon>Papilionoidea</taxon>
        <taxon>Papilionidae</taxon>
        <taxon>Parnassiinae</taxon>
        <taxon>Parnassini</taxon>
        <taxon>Parnassius</taxon>
        <taxon>Parnassius</taxon>
    </lineage>
</organism>
<evidence type="ECO:0000313" key="3">
    <source>
        <dbReference type="Proteomes" id="UP000691718"/>
    </source>
</evidence>
<dbReference type="EMBL" id="CAJQZP010000493">
    <property type="protein sequence ID" value="CAG4964301.1"/>
    <property type="molecule type" value="Genomic_DNA"/>
</dbReference>
<feature type="compositionally biased region" description="Basic and acidic residues" evidence="1">
    <location>
        <begin position="553"/>
        <end position="596"/>
    </location>
</feature>
<gene>
    <name evidence="2" type="ORF">PAPOLLO_LOCUS7161</name>
</gene>
<reference evidence="2" key="1">
    <citation type="submission" date="2021-04" db="EMBL/GenBank/DDBJ databases">
        <authorList>
            <person name="Tunstrom K."/>
        </authorList>
    </citation>
    <scope>NUCLEOTIDE SEQUENCE</scope>
</reference>
<name>A0A8S3WK08_PARAO</name>
<feature type="compositionally biased region" description="Low complexity" evidence="1">
    <location>
        <begin position="772"/>
        <end position="794"/>
    </location>
</feature>
<feature type="compositionally biased region" description="Basic and acidic residues" evidence="1">
    <location>
        <begin position="480"/>
        <end position="497"/>
    </location>
</feature>
<feature type="compositionally biased region" description="Polar residues" evidence="1">
    <location>
        <begin position="395"/>
        <end position="418"/>
    </location>
</feature>
<dbReference type="AlphaFoldDB" id="A0A8S3WK08"/>
<feature type="compositionally biased region" description="Low complexity" evidence="1">
    <location>
        <begin position="703"/>
        <end position="719"/>
    </location>
</feature>
<accession>A0A8S3WK08</accession>
<feature type="region of interest" description="Disordered" evidence="1">
    <location>
        <begin position="360"/>
        <end position="845"/>
    </location>
</feature>
<feature type="compositionally biased region" description="Basic and acidic residues" evidence="1">
    <location>
        <begin position="522"/>
        <end position="531"/>
    </location>
</feature>
<feature type="region of interest" description="Disordered" evidence="1">
    <location>
        <begin position="1088"/>
        <end position="1130"/>
    </location>
</feature>
<feature type="compositionally biased region" description="Basic and acidic residues" evidence="1">
    <location>
        <begin position="1116"/>
        <end position="1127"/>
    </location>
</feature>
<feature type="compositionally biased region" description="Polar residues" evidence="1">
    <location>
        <begin position="360"/>
        <end position="375"/>
    </location>
</feature>
<keyword evidence="3" id="KW-1185">Reference proteome</keyword>
<dbReference type="OrthoDB" id="7487614at2759"/>